<dbReference type="Gene3D" id="1.20.930.20">
    <property type="entry name" value="Adaptor protein Cbl, N-terminal domain"/>
    <property type="match status" value="1"/>
</dbReference>
<evidence type="ECO:0000256" key="2">
    <source>
        <dbReference type="PROSITE-ProRule" id="PRU00259"/>
    </source>
</evidence>
<dbReference type="Pfam" id="PF25055">
    <property type="entry name" value="DUF7792"/>
    <property type="match status" value="1"/>
</dbReference>
<dbReference type="InterPro" id="IPR056694">
    <property type="entry name" value="DUF7792"/>
</dbReference>
<dbReference type="PANTHER" id="PTHR46168">
    <property type="entry name" value="ARMADILLO REPEAT ONLY 4"/>
    <property type="match status" value="1"/>
</dbReference>
<evidence type="ECO:0000259" key="4">
    <source>
        <dbReference type="Pfam" id="PF25055"/>
    </source>
</evidence>
<keyword evidence="6" id="KW-1185">Reference proteome</keyword>
<organism evidence="5 6">
    <name type="scientific">Ilex paraguariensis</name>
    <name type="common">yerba mate</name>
    <dbReference type="NCBI Taxonomy" id="185542"/>
    <lineage>
        <taxon>Eukaryota</taxon>
        <taxon>Viridiplantae</taxon>
        <taxon>Streptophyta</taxon>
        <taxon>Embryophyta</taxon>
        <taxon>Tracheophyta</taxon>
        <taxon>Spermatophyta</taxon>
        <taxon>Magnoliopsida</taxon>
        <taxon>eudicotyledons</taxon>
        <taxon>Gunneridae</taxon>
        <taxon>Pentapetalae</taxon>
        <taxon>asterids</taxon>
        <taxon>campanulids</taxon>
        <taxon>Aquifoliales</taxon>
        <taxon>Aquifoliaceae</taxon>
        <taxon>Ilex</taxon>
    </lineage>
</organism>
<dbReference type="PROSITE" id="PS50176">
    <property type="entry name" value="ARM_REPEAT"/>
    <property type="match status" value="1"/>
</dbReference>
<evidence type="ECO:0000313" key="6">
    <source>
        <dbReference type="Proteomes" id="UP001642360"/>
    </source>
</evidence>
<accession>A0ABC8RB92</accession>
<protein>
    <recommendedName>
        <fullName evidence="4">DUF7792 domain-containing protein</fullName>
    </recommendedName>
</protein>
<sequence>MAVAEGEKSIQDELSLPILLADRVIKLAQAAESSKPDCCDLARKVTQLTHKLRSTVRLTTAPTNPVYERPIRRIVSEVSKNLDRAITLVRKCKHSGVLRHVFAITTTADFRKVGNLIDSSIADITWLLSIFDSDAGPSLSLPPIASNEPNLALVWSSIASVQMGQLKDRIDAANNLALSSRNNDRIMKMIIQEGGIVPLLKLLKEGTTPEAQIAATRALYNLATDEERVRIIISYELAVPIIIKVLADAPMEVQIVVVDLVSRMAEMNSVVQEEFGRENVTRPLVTFLAMDIVLDEPKPPLQSGKTSLHSLVQIKKEMEKHTVAGRDISSFHSNSSVHSNGNGSSRGGHSHRHERENESPEVKLKLKISCARALWKLAEGCLLNSRKITETKALLCLANLIENEKGELQINCLMAVMELAAVAEANTELRRVAFKPSSAAAKAVLDQLLRVLNEESSPALLSPAIKAIGSLARTFPAKETRIIGPLVAQLGHRNADVATEAAIALGKFVNPDNFNCLEHSKAIIEFDGVPKLMKLLRSNDRGQVPELVLLCFLAIHVGNSKALEQARALNVLEGAARHTPAQSPDLRELFAKAIHHLTLYQVGAHPHHHP</sequence>
<dbReference type="EMBL" id="CAUOFW020001209">
    <property type="protein sequence ID" value="CAK9142246.1"/>
    <property type="molecule type" value="Genomic_DNA"/>
</dbReference>
<gene>
    <name evidence="5" type="ORF">ILEXP_LOCUS9900</name>
</gene>
<feature type="repeat" description="ARM" evidence="2">
    <location>
        <begin position="194"/>
        <end position="233"/>
    </location>
</feature>
<evidence type="ECO:0000256" key="1">
    <source>
        <dbReference type="ARBA" id="ARBA00022737"/>
    </source>
</evidence>
<evidence type="ECO:0000313" key="5">
    <source>
        <dbReference type="EMBL" id="CAK9142246.1"/>
    </source>
</evidence>
<dbReference type="Proteomes" id="UP001642360">
    <property type="component" value="Unassembled WGS sequence"/>
</dbReference>
<feature type="domain" description="DUF7792" evidence="4">
    <location>
        <begin position="11"/>
        <end position="132"/>
    </location>
</feature>
<dbReference type="InterPro" id="IPR036537">
    <property type="entry name" value="Adaptor_Cbl_N_dom_sf"/>
</dbReference>
<feature type="compositionally biased region" description="Low complexity" evidence="3">
    <location>
        <begin position="330"/>
        <end position="343"/>
    </location>
</feature>
<dbReference type="SMART" id="SM00185">
    <property type="entry name" value="ARM"/>
    <property type="match status" value="3"/>
</dbReference>
<dbReference type="PANTHER" id="PTHR46168:SF15">
    <property type="entry name" value="ARMADILLO REPEAT-CONTAINING DOMAIN-CONTAINING PROTEIN"/>
    <property type="match status" value="1"/>
</dbReference>
<comment type="caution">
    <text evidence="5">The sequence shown here is derived from an EMBL/GenBank/DDBJ whole genome shotgun (WGS) entry which is preliminary data.</text>
</comment>
<dbReference type="Gene3D" id="1.25.10.10">
    <property type="entry name" value="Leucine-rich Repeat Variant"/>
    <property type="match status" value="2"/>
</dbReference>
<dbReference type="Pfam" id="PF00514">
    <property type="entry name" value="Arm"/>
    <property type="match status" value="1"/>
</dbReference>
<proteinExistence type="predicted"/>
<reference evidence="5 6" key="1">
    <citation type="submission" date="2024-02" db="EMBL/GenBank/DDBJ databases">
        <authorList>
            <person name="Vignale AGUSTIN F."/>
            <person name="Sosa J E."/>
            <person name="Modenutti C."/>
        </authorList>
    </citation>
    <scope>NUCLEOTIDE SEQUENCE [LARGE SCALE GENOMIC DNA]</scope>
</reference>
<feature type="region of interest" description="Disordered" evidence="3">
    <location>
        <begin position="330"/>
        <end position="361"/>
    </location>
</feature>
<name>A0ABC8RB92_9AQUA</name>
<keyword evidence="1" id="KW-0677">Repeat</keyword>
<dbReference type="InterPro" id="IPR016024">
    <property type="entry name" value="ARM-type_fold"/>
</dbReference>
<dbReference type="AlphaFoldDB" id="A0ABC8RB92"/>
<evidence type="ECO:0000256" key="3">
    <source>
        <dbReference type="SAM" id="MobiDB-lite"/>
    </source>
</evidence>
<dbReference type="InterPro" id="IPR000225">
    <property type="entry name" value="Armadillo"/>
</dbReference>
<dbReference type="InterPro" id="IPR011989">
    <property type="entry name" value="ARM-like"/>
</dbReference>
<dbReference type="SUPFAM" id="SSF48371">
    <property type="entry name" value="ARM repeat"/>
    <property type="match status" value="1"/>
</dbReference>